<dbReference type="EMBL" id="BMAW01017507">
    <property type="protein sequence ID" value="GFT54298.1"/>
    <property type="molecule type" value="Genomic_DNA"/>
</dbReference>
<dbReference type="AlphaFoldDB" id="A0A8X6P6J4"/>
<protein>
    <submittedName>
        <fullName evidence="1">Uncharacterized protein</fullName>
    </submittedName>
</protein>
<name>A0A8X6P6J4_NEPPI</name>
<evidence type="ECO:0000313" key="1">
    <source>
        <dbReference type="EMBL" id="GFT54298.1"/>
    </source>
</evidence>
<proteinExistence type="predicted"/>
<evidence type="ECO:0000313" key="2">
    <source>
        <dbReference type="Proteomes" id="UP000887013"/>
    </source>
</evidence>
<accession>A0A8X6P6J4</accession>
<organism evidence="1 2">
    <name type="scientific">Nephila pilipes</name>
    <name type="common">Giant wood spider</name>
    <name type="synonym">Nephila maculata</name>
    <dbReference type="NCBI Taxonomy" id="299642"/>
    <lineage>
        <taxon>Eukaryota</taxon>
        <taxon>Metazoa</taxon>
        <taxon>Ecdysozoa</taxon>
        <taxon>Arthropoda</taxon>
        <taxon>Chelicerata</taxon>
        <taxon>Arachnida</taxon>
        <taxon>Araneae</taxon>
        <taxon>Araneomorphae</taxon>
        <taxon>Entelegynae</taxon>
        <taxon>Araneoidea</taxon>
        <taxon>Nephilidae</taxon>
        <taxon>Nephila</taxon>
    </lineage>
</organism>
<keyword evidence="2" id="KW-1185">Reference proteome</keyword>
<gene>
    <name evidence="1" type="ORF">NPIL_104591</name>
</gene>
<reference evidence="1" key="1">
    <citation type="submission" date="2020-08" db="EMBL/GenBank/DDBJ databases">
        <title>Multicomponent nature underlies the extraordinary mechanical properties of spider dragline silk.</title>
        <authorList>
            <person name="Kono N."/>
            <person name="Nakamura H."/>
            <person name="Mori M."/>
            <person name="Yoshida Y."/>
            <person name="Ohtoshi R."/>
            <person name="Malay A.D."/>
            <person name="Moran D.A.P."/>
            <person name="Tomita M."/>
            <person name="Numata K."/>
            <person name="Arakawa K."/>
        </authorList>
    </citation>
    <scope>NUCLEOTIDE SEQUENCE</scope>
</reference>
<sequence length="97" mass="11471">MAQITKRYAYGEELDAPSIYEMSNNTCHLREEEGKDLTSFQELKLKLLFESYENIFESGRSNICFRAPEQHRELTSHIRILMQNVPCKVGDIEERHY</sequence>
<dbReference type="Proteomes" id="UP000887013">
    <property type="component" value="Unassembled WGS sequence"/>
</dbReference>
<comment type="caution">
    <text evidence="1">The sequence shown here is derived from an EMBL/GenBank/DDBJ whole genome shotgun (WGS) entry which is preliminary data.</text>
</comment>